<reference evidence="6 7" key="1">
    <citation type="submission" date="2019-12" db="EMBL/GenBank/DDBJ databases">
        <title>Shinella kummerowiae sp. nov., a symbiotic bacterium isolated from root nodules of the herbal legume Kummerowia stipulacea.</title>
        <authorList>
            <person name="Gao J."/>
        </authorList>
    </citation>
    <scope>NUCLEOTIDE SEQUENCE [LARGE SCALE GENOMIC DNA]</scope>
    <source>
        <strain evidence="6 7">CCBAU 25048</strain>
    </source>
</reference>
<dbReference type="Pfam" id="PF12833">
    <property type="entry name" value="HTH_18"/>
    <property type="match status" value="1"/>
</dbReference>
<keyword evidence="3" id="KW-0804">Transcription</keyword>
<dbReference type="SMART" id="SM00342">
    <property type="entry name" value="HTH_ARAC"/>
    <property type="match status" value="1"/>
</dbReference>
<evidence type="ECO:0000256" key="1">
    <source>
        <dbReference type="ARBA" id="ARBA00023015"/>
    </source>
</evidence>
<accession>A0A6N8SN22</accession>
<protein>
    <submittedName>
        <fullName evidence="6">Helix-turn-helix domain-containing protein</fullName>
    </submittedName>
</protein>
<evidence type="ECO:0000256" key="4">
    <source>
        <dbReference type="SAM" id="MobiDB-lite"/>
    </source>
</evidence>
<evidence type="ECO:0000313" key="7">
    <source>
        <dbReference type="Proteomes" id="UP000435802"/>
    </source>
</evidence>
<dbReference type="GO" id="GO:0043565">
    <property type="term" value="F:sequence-specific DNA binding"/>
    <property type="evidence" value="ECO:0007669"/>
    <property type="project" value="InterPro"/>
</dbReference>
<organism evidence="6 7">
    <name type="scientific">Shinella kummerowiae</name>
    <dbReference type="NCBI Taxonomy" id="417745"/>
    <lineage>
        <taxon>Bacteria</taxon>
        <taxon>Pseudomonadati</taxon>
        <taxon>Pseudomonadota</taxon>
        <taxon>Alphaproteobacteria</taxon>
        <taxon>Hyphomicrobiales</taxon>
        <taxon>Rhizobiaceae</taxon>
        <taxon>Shinella</taxon>
    </lineage>
</organism>
<dbReference type="EMBL" id="WUMK01000011">
    <property type="protein sequence ID" value="MXN48676.1"/>
    <property type="molecule type" value="Genomic_DNA"/>
</dbReference>
<keyword evidence="2" id="KW-0238">DNA-binding</keyword>
<keyword evidence="1" id="KW-0805">Transcription regulation</keyword>
<evidence type="ECO:0000313" key="6">
    <source>
        <dbReference type="EMBL" id="MXN48676.1"/>
    </source>
</evidence>
<keyword evidence="7" id="KW-1185">Reference proteome</keyword>
<evidence type="ECO:0000259" key="5">
    <source>
        <dbReference type="PROSITE" id="PS01124"/>
    </source>
</evidence>
<proteinExistence type="predicted"/>
<dbReference type="PROSITE" id="PS01124">
    <property type="entry name" value="HTH_ARAC_FAMILY_2"/>
    <property type="match status" value="1"/>
</dbReference>
<feature type="region of interest" description="Disordered" evidence="4">
    <location>
        <begin position="280"/>
        <end position="300"/>
    </location>
</feature>
<dbReference type="InterPro" id="IPR020449">
    <property type="entry name" value="Tscrpt_reg_AraC-type_HTH"/>
</dbReference>
<dbReference type="RefSeq" id="WP_160862167.1">
    <property type="nucleotide sequence ID" value="NZ_WUMK01000011.1"/>
</dbReference>
<dbReference type="InterPro" id="IPR009057">
    <property type="entry name" value="Homeodomain-like_sf"/>
</dbReference>
<dbReference type="Gene3D" id="1.10.10.60">
    <property type="entry name" value="Homeodomain-like"/>
    <property type="match status" value="2"/>
</dbReference>
<dbReference type="Proteomes" id="UP000435802">
    <property type="component" value="Unassembled WGS sequence"/>
</dbReference>
<feature type="domain" description="HTH araC/xylS-type" evidence="5">
    <location>
        <begin position="195"/>
        <end position="293"/>
    </location>
</feature>
<dbReference type="PANTHER" id="PTHR46796:SF6">
    <property type="entry name" value="ARAC SUBFAMILY"/>
    <property type="match status" value="1"/>
</dbReference>
<dbReference type="OrthoDB" id="9806208at2"/>
<dbReference type="InterPro" id="IPR018062">
    <property type="entry name" value="HTH_AraC-typ_CS"/>
</dbReference>
<evidence type="ECO:0000256" key="2">
    <source>
        <dbReference type="ARBA" id="ARBA00023125"/>
    </source>
</evidence>
<evidence type="ECO:0000256" key="3">
    <source>
        <dbReference type="ARBA" id="ARBA00023163"/>
    </source>
</evidence>
<dbReference type="PROSITE" id="PS00041">
    <property type="entry name" value="HTH_ARAC_FAMILY_1"/>
    <property type="match status" value="1"/>
</dbReference>
<dbReference type="PRINTS" id="PR00032">
    <property type="entry name" value="HTHARAC"/>
</dbReference>
<sequence>MKVQATSPPPRFKAGNCRTIVHEQRTWRHVQADLVRRTGLEAEEIAVKSDRHLILLNLKGNTERGEHFLDERRTGFVSRRPGAVLFVPAGCHWKGWEVGASTAAYLSITIDPVFVVDVFSRMATSMLPTLSPDLGCEDTIIMNAARGIGEEIGDQNPLSTMVVESYVATMFAQLFRRQKYVATTRKGGLAATNLNRVIEKIDDDLTSDLSLGQLAAIAGLSIPHFCRAFKQTLGCPPHAFIVRRRVERAKEYLRFSTMPITEVALLCGFSSSSHLANTFRRETGTTPQDFRGSSLDKSVE</sequence>
<dbReference type="AlphaFoldDB" id="A0A6N8SN22"/>
<gene>
    <name evidence="6" type="ORF">GR138_26065</name>
</gene>
<dbReference type="GO" id="GO:0003700">
    <property type="term" value="F:DNA-binding transcription factor activity"/>
    <property type="evidence" value="ECO:0007669"/>
    <property type="project" value="InterPro"/>
</dbReference>
<dbReference type="PANTHER" id="PTHR46796">
    <property type="entry name" value="HTH-TYPE TRANSCRIPTIONAL ACTIVATOR RHAS-RELATED"/>
    <property type="match status" value="1"/>
</dbReference>
<dbReference type="SUPFAM" id="SSF46689">
    <property type="entry name" value="Homeodomain-like"/>
    <property type="match status" value="2"/>
</dbReference>
<dbReference type="InterPro" id="IPR050204">
    <property type="entry name" value="AraC_XylS_family_regulators"/>
</dbReference>
<comment type="caution">
    <text evidence="6">The sequence shown here is derived from an EMBL/GenBank/DDBJ whole genome shotgun (WGS) entry which is preliminary data.</text>
</comment>
<dbReference type="InterPro" id="IPR018060">
    <property type="entry name" value="HTH_AraC"/>
</dbReference>
<name>A0A6N8SN22_9HYPH</name>